<dbReference type="SMART" id="SM00909">
    <property type="entry name" value="Germane"/>
    <property type="match status" value="1"/>
</dbReference>
<dbReference type="Proteomes" id="UP000300879">
    <property type="component" value="Chromosome"/>
</dbReference>
<evidence type="ECO:0000256" key="1">
    <source>
        <dbReference type="SAM" id="MobiDB-lite"/>
    </source>
</evidence>
<protein>
    <submittedName>
        <fullName evidence="4">Lipoprotein LpqB, GerMN domain</fullName>
    </submittedName>
</protein>
<dbReference type="PROSITE" id="PS51257">
    <property type="entry name" value="PROKAR_LIPOPROTEIN"/>
    <property type="match status" value="1"/>
</dbReference>
<evidence type="ECO:0000256" key="2">
    <source>
        <dbReference type="SAM" id="SignalP"/>
    </source>
</evidence>
<dbReference type="Pfam" id="PF10646">
    <property type="entry name" value="Germane"/>
    <property type="match status" value="1"/>
</dbReference>
<reference evidence="4 5" key="1">
    <citation type="submission" date="2019-05" db="EMBL/GenBank/DDBJ databases">
        <authorList>
            <person name="Chen C."/>
        </authorList>
    </citation>
    <scope>NUCLEOTIDE SEQUENCE [LARGE SCALE GENOMIC DNA]</scope>
    <source>
        <strain evidence="4 5">HB172198</strain>
    </source>
</reference>
<feature type="compositionally biased region" description="Low complexity" evidence="1">
    <location>
        <begin position="54"/>
        <end position="68"/>
    </location>
</feature>
<keyword evidence="4" id="KW-0449">Lipoprotein</keyword>
<evidence type="ECO:0000259" key="3">
    <source>
        <dbReference type="SMART" id="SM00909"/>
    </source>
</evidence>
<dbReference type="InterPro" id="IPR019606">
    <property type="entry name" value="GerMN"/>
</dbReference>
<organism evidence="4 5">
    <name type="scientific">Paenibacillus algicola</name>
    <dbReference type="NCBI Taxonomy" id="2565926"/>
    <lineage>
        <taxon>Bacteria</taxon>
        <taxon>Bacillati</taxon>
        <taxon>Bacillota</taxon>
        <taxon>Bacilli</taxon>
        <taxon>Bacillales</taxon>
        <taxon>Paenibacillaceae</taxon>
        <taxon>Paenibacillus</taxon>
    </lineage>
</organism>
<evidence type="ECO:0000313" key="4">
    <source>
        <dbReference type="EMBL" id="QCT02629.1"/>
    </source>
</evidence>
<dbReference type="RefSeq" id="WP_138225625.1">
    <property type="nucleotide sequence ID" value="NZ_CP040396.1"/>
</dbReference>
<dbReference type="KEGG" id="palo:E6C60_1914"/>
<feature type="signal peptide" evidence="2">
    <location>
        <begin position="1"/>
        <end position="24"/>
    </location>
</feature>
<feature type="region of interest" description="Disordered" evidence="1">
    <location>
        <begin position="22"/>
        <end position="83"/>
    </location>
</feature>
<accession>A0A4P8XQB5</accession>
<dbReference type="EMBL" id="CP040396">
    <property type="protein sequence ID" value="QCT02629.1"/>
    <property type="molecule type" value="Genomic_DNA"/>
</dbReference>
<evidence type="ECO:0000313" key="5">
    <source>
        <dbReference type="Proteomes" id="UP000300879"/>
    </source>
</evidence>
<dbReference type="OrthoDB" id="1954033at2"/>
<sequence>MSQRKYWSAAILAAVMVMSSGCGDKPAAAPPADTGAVKQAAGADEGNVKDDVDTTQQAQGTAGTQVAGNSTSASDGEKKEEPMRKEKVVLYYTDPELMGVVEAPGEIMYSGAEDKYAKAFNALQQSDDEEFVPLWNEAITLNQVEFDAGALVLDITKPAEANLGAGGEMYALEALENMFFQFEEVQSIQLLIDGEQVESLMGHVVLEHPMKRPTP</sequence>
<feature type="domain" description="GerMN" evidence="3">
    <location>
        <begin position="116"/>
        <end position="201"/>
    </location>
</feature>
<gene>
    <name evidence="4" type="ORF">E6C60_1914</name>
</gene>
<keyword evidence="2" id="KW-0732">Signal</keyword>
<name>A0A4P8XQB5_9BACL</name>
<proteinExistence type="predicted"/>
<dbReference type="AlphaFoldDB" id="A0A4P8XQB5"/>
<keyword evidence="5" id="KW-1185">Reference proteome</keyword>
<feature type="chain" id="PRO_5039114439" evidence="2">
    <location>
        <begin position="25"/>
        <end position="215"/>
    </location>
</feature>